<dbReference type="EMBL" id="LNQE01001864">
    <property type="protein sequence ID" value="KUG03958.1"/>
    <property type="molecule type" value="Genomic_DNA"/>
</dbReference>
<dbReference type="AlphaFoldDB" id="A0A0W8E6D8"/>
<comment type="caution">
    <text evidence="1">The sequence shown here is derived from an EMBL/GenBank/DDBJ whole genome shotgun (WGS) entry which is preliminary data.</text>
</comment>
<sequence>MSKENEKKGFMERLMGGKNNKKSSCCNFRIEEIFEEDVNNKDAKESIKPDTKKN</sequence>
<gene>
    <name evidence="1" type="ORF">ASZ90_018620</name>
</gene>
<accession>A0A0W8E6D8</accession>
<evidence type="ECO:0000313" key="1">
    <source>
        <dbReference type="EMBL" id="KUG03958.1"/>
    </source>
</evidence>
<reference evidence="1" key="1">
    <citation type="journal article" date="2015" name="Proc. Natl. Acad. Sci. U.S.A.">
        <title>Networks of energetic and metabolic interactions define dynamics in microbial communities.</title>
        <authorList>
            <person name="Embree M."/>
            <person name="Liu J.K."/>
            <person name="Al-Bassam M.M."/>
            <person name="Zengler K."/>
        </authorList>
    </citation>
    <scope>NUCLEOTIDE SEQUENCE</scope>
</reference>
<name>A0A0W8E6D8_9ZZZZ</name>
<organism evidence="1">
    <name type="scientific">hydrocarbon metagenome</name>
    <dbReference type="NCBI Taxonomy" id="938273"/>
    <lineage>
        <taxon>unclassified sequences</taxon>
        <taxon>metagenomes</taxon>
        <taxon>ecological metagenomes</taxon>
    </lineage>
</organism>
<proteinExistence type="predicted"/>
<protein>
    <submittedName>
        <fullName evidence="1">Uncharacterized protein</fullName>
    </submittedName>
</protein>